<evidence type="ECO:0000256" key="8">
    <source>
        <dbReference type="ARBA" id="ARBA00022801"/>
    </source>
</evidence>
<accession>A0A7C4YFC5</accession>
<dbReference type="InterPro" id="IPR036895">
    <property type="entry name" value="Uracil-DNA_glycosylase-like_sf"/>
</dbReference>
<dbReference type="GO" id="GO:0006281">
    <property type="term" value="P:DNA repair"/>
    <property type="evidence" value="ECO:0007669"/>
    <property type="project" value="UniProtKB-KW"/>
</dbReference>
<dbReference type="InterPro" id="IPR051536">
    <property type="entry name" value="UDG_Type-4/5"/>
</dbReference>
<dbReference type="GO" id="GO:0046872">
    <property type="term" value="F:metal ion binding"/>
    <property type="evidence" value="ECO:0007669"/>
    <property type="project" value="UniProtKB-KW"/>
</dbReference>
<dbReference type="GO" id="GO:0051539">
    <property type="term" value="F:4 iron, 4 sulfur cluster binding"/>
    <property type="evidence" value="ECO:0007669"/>
    <property type="project" value="UniProtKB-KW"/>
</dbReference>
<feature type="domain" description="Uracil-DNA glycosylase-like" evidence="12">
    <location>
        <begin position="51"/>
        <end position="197"/>
    </location>
</feature>
<dbReference type="AlphaFoldDB" id="A0A7C4YFC5"/>
<evidence type="ECO:0000256" key="4">
    <source>
        <dbReference type="ARBA" id="ARBA00019403"/>
    </source>
</evidence>
<gene>
    <name evidence="13" type="ORF">ENV67_02340</name>
</gene>
<evidence type="ECO:0000256" key="3">
    <source>
        <dbReference type="ARBA" id="ARBA00012030"/>
    </source>
</evidence>
<keyword evidence="8" id="KW-0378">Hydrolase</keyword>
<dbReference type="GO" id="GO:0004844">
    <property type="term" value="F:uracil DNA N-glycosylase activity"/>
    <property type="evidence" value="ECO:0007669"/>
    <property type="project" value="UniProtKB-EC"/>
</dbReference>
<dbReference type="CDD" id="cd10030">
    <property type="entry name" value="UDG-F4_TTUDGA_SPO1dp_like"/>
    <property type="match status" value="1"/>
</dbReference>
<dbReference type="SUPFAM" id="SSF52141">
    <property type="entry name" value="Uracil-DNA glycosylase-like"/>
    <property type="match status" value="1"/>
</dbReference>
<comment type="catalytic activity">
    <reaction evidence="1">
        <text>Hydrolyzes single-stranded DNA or mismatched double-stranded DNA and polynucleotides, releasing free uracil.</text>
        <dbReference type="EC" id="3.2.2.27"/>
    </reaction>
</comment>
<dbReference type="Pfam" id="PF03167">
    <property type="entry name" value="UDG"/>
    <property type="match status" value="1"/>
</dbReference>
<evidence type="ECO:0000256" key="7">
    <source>
        <dbReference type="ARBA" id="ARBA00022763"/>
    </source>
</evidence>
<dbReference type="InterPro" id="IPR005273">
    <property type="entry name" value="Ura-DNA_glyco_family4"/>
</dbReference>
<keyword evidence="9" id="KW-0408">Iron</keyword>
<evidence type="ECO:0000259" key="12">
    <source>
        <dbReference type="SMART" id="SM00986"/>
    </source>
</evidence>
<protein>
    <recommendedName>
        <fullName evidence="4">Type-4 uracil-DNA glycosylase</fullName>
        <ecNumber evidence="3">3.2.2.27</ecNumber>
    </recommendedName>
</protein>
<organism evidence="13">
    <name type="scientific">candidate division WOR-3 bacterium</name>
    <dbReference type="NCBI Taxonomy" id="2052148"/>
    <lineage>
        <taxon>Bacteria</taxon>
        <taxon>Bacteria division WOR-3</taxon>
    </lineage>
</organism>
<evidence type="ECO:0000313" key="13">
    <source>
        <dbReference type="EMBL" id="HGW91366.1"/>
    </source>
</evidence>
<keyword evidence="7" id="KW-0227">DNA damage</keyword>
<comment type="caution">
    <text evidence="13">The sequence shown here is derived from an EMBL/GenBank/DDBJ whole genome shotgun (WGS) entry which is preliminary data.</text>
</comment>
<proteinExistence type="inferred from homology"/>
<dbReference type="PANTHER" id="PTHR33693:SF1">
    <property type="entry name" value="TYPE-4 URACIL-DNA GLYCOSYLASE"/>
    <property type="match status" value="1"/>
</dbReference>
<evidence type="ECO:0000256" key="10">
    <source>
        <dbReference type="ARBA" id="ARBA00023014"/>
    </source>
</evidence>
<evidence type="ECO:0000256" key="2">
    <source>
        <dbReference type="ARBA" id="ARBA00006521"/>
    </source>
</evidence>
<dbReference type="EC" id="3.2.2.27" evidence="3"/>
<dbReference type="Gene3D" id="3.40.470.10">
    <property type="entry name" value="Uracil-DNA glycosylase-like domain"/>
    <property type="match status" value="1"/>
</dbReference>
<evidence type="ECO:0000256" key="1">
    <source>
        <dbReference type="ARBA" id="ARBA00001400"/>
    </source>
</evidence>
<evidence type="ECO:0000256" key="11">
    <source>
        <dbReference type="ARBA" id="ARBA00023204"/>
    </source>
</evidence>
<evidence type="ECO:0000256" key="6">
    <source>
        <dbReference type="ARBA" id="ARBA00022723"/>
    </source>
</evidence>
<dbReference type="SMART" id="SM00986">
    <property type="entry name" value="UDG"/>
    <property type="match status" value="1"/>
</dbReference>
<dbReference type="NCBIfam" id="TIGR00758">
    <property type="entry name" value="UDG_fam4"/>
    <property type="match status" value="1"/>
</dbReference>
<evidence type="ECO:0000256" key="9">
    <source>
        <dbReference type="ARBA" id="ARBA00023004"/>
    </source>
</evidence>
<dbReference type="EMBL" id="DTHG01000028">
    <property type="protein sequence ID" value="HGW91366.1"/>
    <property type="molecule type" value="Genomic_DNA"/>
</dbReference>
<keyword evidence="6" id="KW-0479">Metal-binding</keyword>
<keyword evidence="5" id="KW-0004">4Fe-4S</keyword>
<name>A0A7C4YFC5_UNCW3</name>
<dbReference type="InterPro" id="IPR005122">
    <property type="entry name" value="Uracil-DNA_glycosylase-like"/>
</dbReference>
<comment type="similarity">
    <text evidence="2">Belongs to the uracil-DNA glycosylase (UDG) superfamily. Type 4 (UDGa) family.</text>
</comment>
<reference evidence="13" key="1">
    <citation type="journal article" date="2020" name="mSystems">
        <title>Genome- and Community-Level Interaction Insights into Carbon Utilization and Element Cycling Functions of Hydrothermarchaeota in Hydrothermal Sediment.</title>
        <authorList>
            <person name="Zhou Z."/>
            <person name="Liu Y."/>
            <person name="Xu W."/>
            <person name="Pan J."/>
            <person name="Luo Z.H."/>
            <person name="Li M."/>
        </authorList>
    </citation>
    <scope>NUCLEOTIDE SEQUENCE [LARGE SCALE GENOMIC DNA]</scope>
    <source>
        <strain evidence="13">SpSt-780</strain>
    </source>
</reference>
<sequence length="206" mass="23965">MAIATLKYLKELGFEEIILRTDKITQYKKFVQDVKECKRCELHKNRLNAVPGSGSIYSRLVIIGEAPGEKEDKIGIPFVGPSGQKLNTYLKEIGLKREDVYITNVVKCRPPHNREPTIEEVSICREFLDFEIQFLKPEIILLLGNIALEYITGERKGIMKRRGNVFSYKNMIVLPTYHPSFILSNPFKEEEIKRDFQILKEIYYAY</sequence>
<keyword evidence="11" id="KW-0234">DNA repair</keyword>
<dbReference type="PANTHER" id="PTHR33693">
    <property type="entry name" value="TYPE-5 URACIL-DNA GLYCOSYLASE"/>
    <property type="match status" value="1"/>
</dbReference>
<evidence type="ECO:0000256" key="5">
    <source>
        <dbReference type="ARBA" id="ARBA00022485"/>
    </source>
</evidence>
<dbReference type="SMART" id="SM00987">
    <property type="entry name" value="UreE_C"/>
    <property type="match status" value="1"/>
</dbReference>
<keyword evidence="10" id="KW-0411">Iron-sulfur</keyword>